<keyword evidence="2" id="KW-1185">Reference proteome</keyword>
<evidence type="ECO:0000256" key="1">
    <source>
        <dbReference type="SAM" id="MobiDB-lite"/>
    </source>
</evidence>
<name>A0A915HR09_ROMCU</name>
<reference evidence="3" key="1">
    <citation type="submission" date="2022-11" db="UniProtKB">
        <authorList>
            <consortium name="WormBaseParasite"/>
        </authorList>
    </citation>
    <scope>IDENTIFICATION</scope>
</reference>
<dbReference type="Proteomes" id="UP000887565">
    <property type="component" value="Unplaced"/>
</dbReference>
<organism evidence="2 3">
    <name type="scientific">Romanomermis culicivorax</name>
    <name type="common">Nematode worm</name>
    <dbReference type="NCBI Taxonomy" id="13658"/>
    <lineage>
        <taxon>Eukaryota</taxon>
        <taxon>Metazoa</taxon>
        <taxon>Ecdysozoa</taxon>
        <taxon>Nematoda</taxon>
        <taxon>Enoplea</taxon>
        <taxon>Dorylaimia</taxon>
        <taxon>Mermithida</taxon>
        <taxon>Mermithoidea</taxon>
        <taxon>Mermithidae</taxon>
        <taxon>Romanomermis</taxon>
    </lineage>
</organism>
<dbReference type="WBParaSite" id="nRc.2.0.1.t03946-RA">
    <property type="protein sequence ID" value="nRc.2.0.1.t03946-RA"/>
    <property type="gene ID" value="nRc.2.0.1.g03946"/>
</dbReference>
<protein>
    <submittedName>
        <fullName evidence="3">Uncharacterized protein</fullName>
    </submittedName>
</protein>
<dbReference type="AlphaFoldDB" id="A0A915HR09"/>
<accession>A0A915HR09</accession>
<proteinExistence type="predicted"/>
<evidence type="ECO:0000313" key="3">
    <source>
        <dbReference type="WBParaSite" id="nRc.2.0.1.t03946-RA"/>
    </source>
</evidence>
<evidence type="ECO:0000313" key="2">
    <source>
        <dbReference type="Proteomes" id="UP000887565"/>
    </source>
</evidence>
<sequence>MLVTVPQKLSCKTAEEESDDQASGGLKRLNKLLMEGISLFSSGKEEDIKDDSFLRMDQPAGVNCRLMGKAALIIQGTATARAALTNQTVL</sequence>
<feature type="region of interest" description="Disordered" evidence="1">
    <location>
        <begin position="1"/>
        <end position="23"/>
    </location>
</feature>